<dbReference type="FunFam" id="1.10.287.180:FF:000001">
    <property type="entry name" value="Transcription elongation factor GreA"/>
    <property type="match status" value="1"/>
</dbReference>
<dbReference type="NCBIfam" id="NF001263">
    <property type="entry name" value="PRK00226.1-4"/>
    <property type="match status" value="1"/>
</dbReference>
<dbReference type="GO" id="GO:0003746">
    <property type="term" value="F:translation elongation factor activity"/>
    <property type="evidence" value="ECO:0007669"/>
    <property type="project" value="UniProtKB-KW"/>
</dbReference>
<keyword evidence="4 8" id="KW-0238">DNA-binding</keyword>
<evidence type="ECO:0000256" key="9">
    <source>
        <dbReference type="RuleBase" id="RU000556"/>
    </source>
</evidence>
<dbReference type="PROSITE" id="PS00830">
    <property type="entry name" value="GREAB_2"/>
    <property type="match status" value="1"/>
</dbReference>
<dbReference type="Gene3D" id="3.10.50.30">
    <property type="entry name" value="Transcription elongation factor, GreA/GreB, C-terminal domain"/>
    <property type="match status" value="1"/>
</dbReference>
<feature type="domain" description="Transcription elongation factor GreA/GreB N-terminal" evidence="11">
    <location>
        <begin position="15"/>
        <end position="83"/>
    </location>
</feature>
<accession>A0A6S6TXP9</accession>
<dbReference type="InterPro" id="IPR001437">
    <property type="entry name" value="Tscrpt_elong_fac_GreA/B_C"/>
</dbReference>
<protein>
    <recommendedName>
        <fullName evidence="2 8">Transcription elongation factor GreA</fullName>
    </recommendedName>
    <alternativeName>
        <fullName evidence="7 8">Transcript cleavage factor GreA</fullName>
    </alternativeName>
</protein>
<evidence type="ECO:0000256" key="2">
    <source>
        <dbReference type="ARBA" id="ARBA00013729"/>
    </source>
</evidence>
<dbReference type="NCBIfam" id="NF001261">
    <property type="entry name" value="PRK00226.1-2"/>
    <property type="match status" value="1"/>
</dbReference>
<comment type="similarity">
    <text evidence="1 8 9">Belongs to the GreA/GreB family.</text>
</comment>
<dbReference type="AlphaFoldDB" id="A0A6S6TXP9"/>
<evidence type="ECO:0000256" key="7">
    <source>
        <dbReference type="ARBA" id="ARBA00030776"/>
    </source>
</evidence>
<evidence type="ECO:0000256" key="6">
    <source>
        <dbReference type="ARBA" id="ARBA00024916"/>
    </source>
</evidence>
<dbReference type="PANTHER" id="PTHR30437:SF4">
    <property type="entry name" value="TRANSCRIPTION ELONGATION FACTOR GREA"/>
    <property type="match status" value="1"/>
</dbReference>
<evidence type="ECO:0000259" key="11">
    <source>
        <dbReference type="Pfam" id="PF03449"/>
    </source>
</evidence>
<reference evidence="12" key="1">
    <citation type="submission" date="2020-01" db="EMBL/GenBank/DDBJ databases">
        <authorList>
            <person name="Meier V. D."/>
            <person name="Meier V D."/>
        </authorList>
    </citation>
    <scope>NUCLEOTIDE SEQUENCE</scope>
    <source>
        <strain evidence="12">HLG_WM_MAG_03</strain>
    </source>
</reference>
<dbReference type="InterPro" id="IPR018151">
    <property type="entry name" value="TF_GreA/GreB_CS"/>
</dbReference>
<dbReference type="FunFam" id="3.10.50.30:FF:000001">
    <property type="entry name" value="Transcription elongation factor GreA"/>
    <property type="match status" value="1"/>
</dbReference>
<proteinExistence type="inferred from homology"/>
<keyword evidence="5 8" id="KW-0804">Transcription</keyword>
<dbReference type="Gene3D" id="1.10.287.180">
    <property type="entry name" value="Transcription elongation factor, GreA/GreB, N-terminal domain"/>
    <property type="match status" value="1"/>
</dbReference>
<evidence type="ECO:0000256" key="5">
    <source>
        <dbReference type="ARBA" id="ARBA00023163"/>
    </source>
</evidence>
<dbReference type="EMBL" id="CACVAR010000344">
    <property type="protein sequence ID" value="CAA6822927.1"/>
    <property type="molecule type" value="Genomic_DNA"/>
</dbReference>
<evidence type="ECO:0000256" key="3">
    <source>
        <dbReference type="ARBA" id="ARBA00023015"/>
    </source>
</evidence>
<dbReference type="InterPro" id="IPR006359">
    <property type="entry name" value="Tscrpt_elong_fac_GreA"/>
</dbReference>
<evidence type="ECO:0000256" key="1">
    <source>
        <dbReference type="ARBA" id="ARBA00008213"/>
    </source>
</evidence>
<dbReference type="InterPro" id="IPR022691">
    <property type="entry name" value="Tscrpt_elong_fac_GreA/B_N"/>
</dbReference>
<dbReference type="GO" id="GO:0003677">
    <property type="term" value="F:DNA binding"/>
    <property type="evidence" value="ECO:0007669"/>
    <property type="project" value="UniProtKB-UniRule"/>
</dbReference>
<sequence>MTDKEEGNKVQKEPMLKVTFDKLSKELEHLKTVERGEIAHVIDVARELGDLKENAEYHAAKDKQGLMEARILDLTDLVGRAQVINPASLAHERVSFGSTVELIDQEDDSEVTYTIVGAQESDLDKGWISSGSPMARALLGKEEGDEVSIKLPSGNKTFDIESIEAMEI</sequence>
<dbReference type="InterPro" id="IPR023459">
    <property type="entry name" value="Tscrpt_elong_fac_GreA/B_fam"/>
</dbReference>
<comment type="function">
    <text evidence="6 8 9">Necessary for efficient RNA polymerase transcription elongation past template-encoded arresting sites. The arresting sites in DNA have the property of trapping a certain fraction of elongating RNA polymerases that pass through, resulting in locked ternary complexes. Cleavage of the nascent transcript by cleavage factors such as GreA or GreB allows the resumption of elongation from the new 3'terminus. GreA releases sequences of 2 to 3 nucleotides.</text>
</comment>
<gene>
    <name evidence="8" type="primary">greA</name>
    <name evidence="12" type="ORF">HELGO_WM23079</name>
</gene>
<dbReference type="Pfam" id="PF01272">
    <property type="entry name" value="GreA_GreB"/>
    <property type="match status" value="1"/>
</dbReference>
<dbReference type="SUPFAM" id="SSF46557">
    <property type="entry name" value="GreA transcript cleavage protein, N-terminal domain"/>
    <property type="match status" value="1"/>
</dbReference>
<dbReference type="InterPro" id="IPR036805">
    <property type="entry name" value="Tscrpt_elong_fac_GreA/B_N_sf"/>
</dbReference>
<dbReference type="NCBIfam" id="TIGR01462">
    <property type="entry name" value="greA"/>
    <property type="match status" value="1"/>
</dbReference>
<dbReference type="InterPro" id="IPR028624">
    <property type="entry name" value="Tscrpt_elong_fac_GreA/B"/>
</dbReference>
<dbReference type="InterPro" id="IPR036953">
    <property type="entry name" value="GreA/GreB_C_sf"/>
</dbReference>
<dbReference type="GO" id="GO:0070063">
    <property type="term" value="F:RNA polymerase binding"/>
    <property type="evidence" value="ECO:0007669"/>
    <property type="project" value="InterPro"/>
</dbReference>
<keyword evidence="12" id="KW-0251">Elongation factor</keyword>
<dbReference type="GO" id="GO:0032784">
    <property type="term" value="P:regulation of DNA-templated transcription elongation"/>
    <property type="evidence" value="ECO:0007669"/>
    <property type="project" value="UniProtKB-UniRule"/>
</dbReference>
<name>A0A6S6TXP9_9BACT</name>
<evidence type="ECO:0000259" key="10">
    <source>
        <dbReference type="Pfam" id="PF01272"/>
    </source>
</evidence>
<feature type="domain" description="Transcription elongation factor GreA/GreB C-terminal" evidence="10">
    <location>
        <begin position="91"/>
        <end position="164"/>
    </location>
</feature>
<dbReference type="PROSITE" id="PS00829">
    <property type="entry name" value="GREAB_1"/>
    <property type="match status" value="1"/>
</dbReference>
<dbReference type="SUPFAM" id="SSF54534">
    <property type="entry name" value="FKBP-like"/>
    <property type="match status" value="1"/>
</dbReference>
<dbReference type="PANTHER" id="PTHR30437">
    <property type="entry name" value="TRANSCRIPTION ELONGATION FACTOR GREA"/>
    <property type="match status" value="1"/>
</dbReference>
<dbReference type="PIRSF" id="PIRSF006092">
    <property type="entry name" value="GreA_GreB"/>
    <property type="match status" value="1"/>
</dbReference>
<keyword evidence="3 8" id="KW-0805">Transcription regulation</keyword>
<dbReference type="GO" id="GO:0006354">
    <property type="term" value="P:DNA-templated transcription elongation"/>
    <property type="evidence" value="ECO:0007669"/>
    <property type="project" value="TreeGrafter"/>
</dbReference>
<keyword evidence="12" id="KW-0648">Protein biosynthesis</keyword>
<organism evidence="12">
    <name type="scientific">uncultured Sulfurovum sp</name>
    <dbReference type="NCBI Taxonomy" id="269237"/>
    <lineage>
        <taxon>Bacteria</taxon>
        <taxon>Pseudomonadati</taxon>
        <taxon>Campylobacterota</taxon>
        <taxon>Epsilonproteobacteria</taxon>
        <taxon>Campylobacterales</taxon>
        <taxon>Sulfurovaceae</taxon>
        <taxon>Sulfurovum</taxon>
        <taxon>environmental samples</taxon>
    </lineage>
</organism>
<evidence type="ECO:0000256" key="8">
    <source>
        <dbReference type="HAMAP-Rule" id="MF_00105"/>
    </source>
</evidence>
<evidence type="ECO:0000256" key="4">
    <source>
        <dbReference type="ARBA" id="ARBA00023125"/>
    </source>
</evidence>
<dbReference type="HAMAP" id="MF_00105">
    <property type="entry name" value="GreA_GreB"/>
    <property type="match status" value="1"/>
</dbReference>
<dbReference type="Pfam" id="PF03449">
    <property type="entry name" value="GreA_GreB_N"/>
    <property type="match status" value="1"/>
</dbReference>
<evidence type="ECO:0000313" key="12">
    <source>
        <dbReference type="EMBL" id="CAA6822927.1"/>
    </source>
</evidence>